<dbReference type="InterPro" id="IPR015915">
    <property type="entry name" value="Kelch-typ_b-propeller"/>
</dbReference>
<feature type="domain" description="F-box" evidence="3">
    <location>
        <begin position="12"/>
        <end position="52"/>
    </location>
</feature>
<dbReference type="InterPro" id="IPR057499">
    <property type="entry name" value="Kelch_FKB95"/>
</dbReference>
<reference evidence="4 5" key="1">
    <citation type="journal article" date="2020" name="IScience">
        <title>Genome Sequencing of the Endangered Kingdonia uniflora (Circaeasteraceae, Ranunculales) Reveals Potential Mechanisms of Evolutionary Specialization.</title>
        <authorList>
            <person name="Sun Y."/>
            <person name="Deng T."/>
            <person name="Zhang A."/>
            <person name="Moore M.J."/>
            <person name="Landis J.B."/>
            <person name="Lin N."/>
            <person name="Zhang H."/>
            <person name="Zhang X."/>
            <person name="Huang J."/>
            <person name="Zhang X."/>
            <person name="Sun H."/>
            <person name="Wang H."/>
        </authorList>
    </citation>
    <scope>NUCLEOTIDE SEQUENCE [LARGE SCALE GENOMIC DNA]</scope>
    <source>
        <strain evidence="4">TB1705</strain>
        <tissue evidence="4">Leaf</tissue>
    </source>
</reference>
<dbReference type="Pfam" id="PF00646">
    <property type="entry name" value="F-box"/>
    <property type="match status" value="1"/>
</dbReference>
<evidence type="ECO:0000259" key="3">
    <source>
        <dbReference type="SMART" id="SM00256"/>
    </source>
</evidence>
<proteinExistence type="predicted"/>
<name>A0A7J7L7A5_9MAGN</name>
<dbReference type="Proteomes" id="UP000541444">
    <property type="component" value="Unassembled WGS sequence"/>
</dbReference>
<organism evidence="4 5">
    <name type="scientific">Kingdonia uniflora</name>
    <dbReference type="NCBI Taxonomy" id="39325"/>
    <lineage>
        <taxon>Eukaryota</taxon>
        <taxon>Viridiplantae</taxon>
        <taxon>Streptophyta</taxon>
        <taxon>Embryophyta</taxon>
        <taxon>Tracheophyta</taxon>
        <taxon>Spermatophyta</taxon>
        <taxon>Magnoliopsida</taxon>
        <taxon>Ranunculales</taxon>
        <taxon>Circaeasteraceae</taxon>
        <taxon>Kingdonia</taxon>
    </lineage>
</organism>
<dbReference type="Pfam" id="PF25210">
    <property type="entry name" value="Kelch_FKB95"/>
    <property type="match status" value="1"/>
</dbReference>
<dbReference type="EMBL" id="JACGCM010002569">
    <property type="protein sequence ID" value="KAF6138535.1"/>
    <property type="molecule type" value="Genomic_DNA"/>
</dbReference>
<dbReference type="SUPFAM" id="SSF117281">
    <property type="entry name" value="Kelch motif"/>
    <property type="match status" value="1"/>
</dbReference>
<accession>A0A7J7L7A5</accession>
<dbReference type="SUPFAM" id="SSF81383">
    <property type="entry name" value="F-box domain"/>
    <property type="match status" value="1"/>
</dbReference>
<evidence type="ECO:0000313" key="5">
    <source>
        <dbReference type="Proteomes" id="UP000541444"/>
    </source>
</evidence>
<dbReference type="OrthoDB" id="45365at2759"/>
<protein>
    <recommendedName>
        <fullName evidence="3">F-box domain-containing protein</fullName>
    </recommendedName>
</protein>
<evidence type="ECO:0000256" key="2">
    <source>
        <dbReference type="ARBA" id="ARBA00022737"/>
    </source>
</evidence>
<evidence type="ECO:0000256" key="1">
    <source>
        <dbReference type="ARBA" id="ARBA00022441"/>
    </source>
</evidence>
<dbReference type="SMART" id="SM00612">
    <property type="entry name" value="Kelch"/>
    <property type="match status" value="1"/>
</dbReference>
<evidence type="ECO:0000313" key="4">
    <source>
        <dbReference type="EMBL" id="KAF6138535.1"/>
    </source>
</evidence>
<dbReference type="InterPro" id="IPR006652">
    <property type="entry name" value="Kelch_1"/>
</dbReference>
<dbReference type="PANTHER" id="PTHR46344:SF4">
    <property type="entry name" value="OS07G0153400 PROTEIN"/>
    <property type="match status" value="1"/>
</dbReference>
<sequence length="346" mass="38633">MVGRSEPLIPGLPDDIAEHCLVHLPYPYQTQARCVSVSWNKALTNPNFILSRKTLPFVFTFAVQKSTAKIQWQAFDPRSNRWIVIPPMPCPKSVSPLGFSCVALGRTLYVLGGLRSDSEAPLCTVMTFNTGTNKWLSAEPMLTPRSFFSAGVIGEKVVVMCGVELDNVTVECYDTKNNSWSYLAKMSGWLDKYDAAVVGDKMYVTEGWTWPFSFYPRGGVYDAKSDTWDEMSVGMKEGWTGMSVVLNDKLFVISEHGDHLMKVYVPDGDKWDFVSGRRFPCEVVQKPFTVSAAEGRIFVVSSGLDVAIGSVFKDEKSSVLRVEWEVVKGPKAFEDYVPHHSQVVYG</sequence>
<comment type="caution">
    <text evidence="4">The sequence shown here is derived from an EMBL/GenBank/DDBJ whole genome shotgun (WGS) entry which is preliminary data.</text>
</comment>
<dbReference type="SMART" id="SM00256">
    <property type="entry name" value="FBOX"/>
    <property type="match status" value="1"/>
</dbReference>
<dbReference type="PANTHER" id="PTHR46344">
    <property type="entry name" value="OS02G0202900 PROTEIN"/>
    <property type="match status" value="1"/>
</dbReference>
<dbReference type="Gene3D" id="2.120.10.80">
    <property type="entry name" value="Kelch-type beta propeller"/>
    <property type="match status" value="1"/>
</dbReference>
<dbReference type="CDD" id="cd22152">
    <property type="entry name" value="F-box_AtAFR-like"/>
    <property type="match status" value="1"/>
</dbReference>
<keyword evidence="1" id="KW-0880">Kelch repeat</keyword>
<keyword evidence="5" id="KW-1185">Reference proteome</keyword>
<dbReference type="InterPro" id="IPR001810">
    <property type="entry name" value="F-box_dom"/>
</dbReference>
<dbReference type="InterPro" id="IPR036047">
    <property type="entry name" value="F-box-like_dom_sf"/>
</dbReference>
<gene>
    <name evidence="4" type="ORF">GIB67_022569</name>
</gene>
<keyword evidence="2" id="KW-0677">Repeat</keyword>
<dbReference type="AlphaFoldDB" id="A0A7J7L7A5"/>